<accession>A0A674NI56</accession>
<keyword evidence="3" id="KW-1185">Reference proteome</keyword>
<dbReference type="InParanoid" id="A0A674NI56"/>
<dbReference type="AlphaFoldDB" id="A0A674NI56"/>
<evidence type="ECO:0000313" key="3">
    <source>
        <dbReference type="Proteomes" id="UP000005226"/>
    </source>
</evidence>
<feature type="region of interest" description="Disordered" evidence="1">
    <location>
        <begin position="45"/>
        <end position="69"/>
    </location>
</feature>
<sequence>MDIGWTSQLEESHILWRVASTGNNEECQFLSHLLAFYILPSSSPEKVQTPERLMNSPRNRPGSPADKTTQRCRFKQVLDKWLEFLHFPNMS</sequence>
<organism evidence="2 3">
    <name type="scientific">Takifugu rubripes</name>
    <name type="common">Japanese pufferfish</name>
    <name type="synonym">Fugu rubripes</name>
    <dbReference type="NCBI Taxonomy" id="31033"/>
    <lineage>
        <taxon>Eukaryota</taxon>
        <taxon>Metazoa</taxon>
        <taxon>Chordata</taxon>
        <taxon>Craniata</taxon>
        <taxon>Vertebrata</taxon>
        <taxon>Euteleostomi</taxon>
        <taxon>Actinopterygii</taxon>
        <taxon>Neopterygii</taxon>
        <taxon>Teleostei</taxon>
        <taxon>Neoteleostei</taxon>
        <taxon>Acanthomorphata</taxon>
        <taxon>Eupercaria</taxon>
        <taxon>Tetraodontiformes</taxon>
        <taxon>Tetradontoidea</taxon>
        <taxon>Tetraodontidae</taxon>
        <taxon>Takifugu</taxon>
    </lineage>
</organism>
<name>A0A674NI56_TAKRU</name>
<reference evidence="2 3" key="1">
    <citation type="journal article" date="2011" name="Genome Biol. Evol.">
        <title>Integration of the genetic map and genome assembly of fugu facilitates insights into distinct features of genome evolution in teleosts and mammals.</title>
        <authorList>
            <person name="Kai W."/>
            <person name="Kikuchi K."/>
            <person name="Tohari S."/>
            <person name="Chew A.K."/>
            <person name="Tay A."/>
            <person name="Fujiwara A."/>
            <person name="Hosoya S."/>
            <person name="Suetake H."/>
            <person name="Naruse K."/>
            <person name="Brenner S."/>
            <person name="Suzuki Y."/>
            <person name="Venkatesh B."/>
        </authorList>
    </citation>
    <scope>NUCLEOTIDE SEQUENCE [LARGE SCALE GENOMIC DNA]</scope>
</reference>
<evidence type="ECO:0000313" key="2">
    <source>
        <dbReference type="Ensembl" id="ENSTRUP00000072961.1"/>
    </source>
</evidence>
<protein>
    <submittedName>
        <fullName evidence="2">Uncharacterized protein</fullName>
    </submittedName>
</protein>
<dbReference type="Ensembl" id="ENSTRUT00000075504.1">
    <property type="protein sequence ID" value="ENSTRUP00000072961.1"/>
    <property type="gene ID" value="ENSTRUG00000033091.1"/>
</dbReference>
<evidence type="ECO:0000256" key="1">
    <source>
        <dbReference type="SAM" id="MobiDB-lite"/>
    </source>
</evidence>
<proteinExistence type="predicted"/>
<dbReference type="Proteomes" id="UP000005226">
    <property type="component" value="Chromosome 12"/>
</dbReference>
<reference evidence="2" key="2">
    <citation type="submission" date="2025-08" db="UniProtKB">
        <authorList>
            <consortium name="Ensembl"/>
        </authorList>
    </citation>
    <scope>IDENTIFICATION</scope>
</reference>
<reference evidence="2" key="3">
    <citation type="submission" date="2025-09" db="UniProtKB">
        <authorList>
            <consortium name="Ensembl"/>
        </authorList>
    </citation>
    <scope>IDENTIFICATION</scope>
</reference>